<evidence type="ECO:0000259" key="5">
    <source>
        <dbReference type="PROSITE" id="PS50110"/>
    </source>
</evidence>
<keyword evidence="7" id="KW-1185">Reference proteome</keyword>
<dbReference type="Pfam" id="PF00072">
    <property type="entry name" value="Response_reg"/>
    <property type="match status" value="1"/>
</dbReference>
<dbReference type="RefSeq" id="WP_131448620.1">
    <property type="nucleotide sequence ID" value="NZ_SJZI01000042.1"/>
</dbReference>
<dbReference type="InterPro" id="IPR011006">
    <property type="entry name" value="CheY-like_superfamily"/>
</dbReference>
<dbReference type="InterPro" id="IPR058245">
    <property type="entry name" value="NreC/VraR/RcsB-like_REC"/>
</dbReference>
<feature type="domain" description="Response regulatory" evidence="5">
    <location>
        <begin position="4"/>
        <end position="120"/>
    </location>
</feature>
<dbReference type="OrthoDB" id="1013073at2"/>
<evidence type="ECO:0000259" key="4">
    <source>
        <dbReference type="PROSITE" id="PS50043"/>
    </source>
</evidence>
<proteinExistence type="predicted"/>
<dbReference type="GO" id="GO:0003677">
    <property type="term" value="F:DNA binding"/>
    <property type="evidence" value="ECO:0007669"/>
    <property type="project" value="UniProtKB-KW"/>
</dbReference>
<dbReference type="AlphaFoldDB" id="A0A4R1BAH7"/>
<accession>A0A4R1BAH7</accession>
<dbReference type="SUPFAM" id="SSF52172">
    <property type="entry name" value="CheY-like"/>
    <property type="match status" value="1"/>
</dbReference>
<keyword evidence="1 3" id="KW-0597">Phosphoprotein</keyword>
<dbReference type="PANTHER" id="PTHR43214">
    <property type="entry name" value="TWO-COMPONENT RESPONSE REGULATOR"/>
    <property type="match status" value="1"/>
</dbReference>
<dbReference type="Pfam" id="PF00196">
    <property type="entry name" value="GerE"/>
    <property type="match status" value="1"/>
</dbReference>
<dbReference type="InterPro" id="IPR001789">
    <property type="entry name" value="Sig_transdc_resp-reg_receiver"/>
</dbReference>
<organism evidence="6 7">
    <name type="scientific">Flaviaesturariibacter flavus</name>
    <dbReference type="NCBI Taxonomy" id="2502780"/>
    <lineage>
        <taxon>Bacteria</taxon>
        <taxon>Pseudomonadati</taxon>
        <taxon>Bacteroidota</taxon>
        <taxon>Chitinophagia</taxon>
        <taxon>Chitinophagales</taxon>
        <taxon>Chitinophagaceae</taxon>
        <taxon>Flaviaestuariibacter</taxon>
    </lineage>
</organism>
<dbReference type="EMBL" id="SJZI01000042">
    <property type="protein sequence ID" value="TCJ13965.1"/>
    <property type="molecule type" value="Genomic_DNA"/>
</dbReference>
<name>A0A4R1BAH7_9BACT</name>
<comment type="caution">
    <text evidence="6">The sequence shown here is derived from an EMBL/GenBank/DDBJ whole genome shotgun (WGS) entry which is preliminary data.</text>
</comment>
<feature type="modified residue" description="4-aspartylphosphate" evidence="3">
    <location>
        <position position="55"/>
    </location>
</feature>
<dbReference type="CDD" id="cd17535">
    <property type="entry name" value="REC_NarL-like"/>
    <property type="match status" value="1"/>
</dbReference>
<dbReference type="SUPFAM" id="SSF46894">
    <property type="entry name" value="C-terminal effector domain of the bipartite response regulators"/>
    <property type="match status" value="1"/>
</dbReference>
<sequence>MEKKVLIVDDHAVMRAGLKLLLQDAFANLQLFEAGDGDEAMEVLRQQHIDILVMDIHIRNTDSISLVELISIRYPKTYILVFSMLPEKVYGRRMLAAGARSYLPKESTLDEIKKAFELVFRRKTYMSQNFAEIMAGAGATQALNPFDQLSRREFEIVNLLLSGASINAIAQSINVKPSTVGTYKARVFEKLRIATVFELKDLAVLYKMHHHSMGF</sequence>
<dbReference type="PRINTS" id="PR00038">
    <property type="entry name" value="HTHLUXR"/>
</dbReference>
<dbReference type="PROSITE" id="PS50110">
    <property type="entry name" value="RESPONSE_REGULATORY"/>
    <property type="match status" value="1"/>
</dbReference>
<evidence type="ECO:0000313" key="7">
    <source>
        <dbReference type="Proteomes" id="UP000295334"/>
    </source>
</evidence>
<evidence type="ECO:0000256" key="1">
    <source>
        <dbReference type="ARBA" id="ARBA00022553"/>
    </source>
</evidence>
<protein>
    <submittedName>
        <fullName evidence="6">Response regulator transcription factor</fullName>
    </submittedName>
</protein>
<dbReference type="GO" id="GO:0006355">
    <property type="term" value="P:regulation of DNA-templated transcription"/>
    <property type="evidence" value="ECO:0007669"/>
    <property type="project" value="InterPro"/>
</dbReference>
<dbReference type="GO" id="GO:0000160">
    <property type="term" value="P:phosphorelay signal transduction system"/>
    <property type="evidence" value="ECO:0007669"/>
    <property type="project" value="InterPro"/>
</dbReference>
<evidence type="ECO:0000256" key="3">
    <source>
        <dbReference type="PROSITE-ProRule" id="PRU00169"/>
    </source>
</evidence>
<reference evidence="6 7" key="1">
    <citation type="submission" date="2019-03" db="EMBL/GenBank/DDBJ databases">
        <authorList>
            <person name="Kim M.K.M."/>
        </authorList>
    </citation>
    <scope>NUCLEOTIDE SEQUENCE [LARGE SCALE GENOMIC DNA]</scope>
    <source>
        <strain evidence="6 7">17J68-12</strain>
    </source>
</reference>
<feature type="domain" description="HTH luxR-type" evidence="4">
    <location>
        <begin position="142"/>
        <end position="207"/>
    </location>
</feature>
<evidence type="ECO:0000256" key="2">
    <source>
        <dbReference type="ARBA" id="ARBA00023125"/>
    </source>
</evidence>
<dbReference type="Gene3D" id="3.40.50.2300">
    <property type="match status" value="1"/>
</dbReference>
<evidence type="ECO:0000313" key="6">
    <source>
        <dbReference type="EMBL" id="TCJ13965.1"/>
    </source>
</evidence>
<dbReference type="SMART" id="SM00448">
    <property type="entry name" value="REC"/>
    <property type="match status" value="1"/>
</dbReference>
<dbReference type="InterPro" id="IPR000792">
    <property type="entry name" value="Tscrpt_reg_LuxR_C"/>
</dbReference>
<dbReference type="PANTHER" id="PTHR43214:SF43">
    <property type="entry name" value="TWO-COMPONENT RESPONSE REGULATOR"/>
    <property type="match status" value="1"/>
</dbReference>
<dbReference type="SMART" id="SM00421">
    <property type="entry name" value="HTH_LUXR"/>
    <property type="match status" value="1"/>
</dbReference>
<keyword evidence="2" id="KW-0238">DNA-binding</keyword>
<dbReference type="InterPro" id="IPR039420">
    <property type="entry name" value="WalR-like"/>
</dbReference>
<dbReference type="CDD" id="cd06170">
    <property type="entry name" value="LuxR_C_like"/>
    <property type="match status" value="1"/>
</dbReference>
<dbReference type="Proteomes" id="UP000295334">
    <property type="component" value="Unassembled WGS sequence"/>
</dbReference>
<gene>
    <name evidence="6" type="ORF">EPD60_08090</name>
</gene>
<dbReference type="PROSITE" id="PS50043">
    <property type="entry name" value="HTH_LUXR_2"/>
    <property type="match status" value="1"/>
</dbReference>
<dbReference type="InterPro" id="IPR016032">
    <property type="entry name" value="Sig_transdc_resp-reg_C-effctor"/>
</dbReference>